<sequence length="288" mass="31700">MNSEDLLVFSVIGFFILVGAVGIYLLARLAKRDRVRLLLRRKTPMPRERGAGSAYAFAALADWQADAGSALASVRKSIPATGPHLLARDADVAILRSAGDHLRRIVLVVFLFVPLMGASLLVLIKKTARFILYPADRGYTSMVQTESGVDVQHHVYDLIFANYLRSLTDDFQFYFSEIAIRNLGGLGKAIQAFLLSDPFFLSLFVALLVLTAVVIVPRTAPPLAFDRRRDMIYTVRRGRLYAAPWSKAMVTMAAIGRNTSPAFALADREGSGGTRWFSSPHGAISIPR</sequence>
<proteinExistence type="predicted"/>
<protein>
    <submittedName>
        <fullName evidence="2">Uncharacterized protein</fullName>
    </submittedName>
</protein>
<organism evidence="2 3">
    <name type="scientific">Paracoccus cavernae</name>
    <dbReference type="NCBI Taxonomy" id="1571207"/>
    <lineage>
        <taxon>Bacteria</taxon>
        <taxon>Pseudomonadati</taxon>
        <taxon>Pseudomonadota</taxon>
        <taxon>Alphaproteobacteria</taxon>
        <taxon>Rhodobacterales</taxon>
        <taxon>Paracoccaceae</taxon>
        <taxon>Paracoccus</taxon>
    </lineage>
</organism>
<keyword evidence="1" id="KW-0472">Membrane</keyword>
<keyword evidence="1" id="KW-1133">Transmembrane helix</keyword>
<keyword evidence="1" id="KW-0812">Transmembrane</keyword>
<evidence type="ECO:0000313" key="3">
    <source>
        <dbReference type="Proteomes" id="UP001243846"/>
    </source>
</evidence>
<dbReference type="Proteomes" id="UP001243846">
    <property type="component" value="Unassembled WGS sequence"/>
</dbReference>
<dbReference type="EMBL" id="JAUFRC010000001">
    <property type="protein sequence ID" value="MDN3711476.1"/>
    <property type="molecule type" value="Genomic_DNA"/>
</dbReference>
<accession>A0ABT8D530</accession>
<reference evidence="3" key="1">
    <citation type="journal article" date="2019" name="Int. J. Syst. Evol. Microbiol.">
        <title>The Global Catalogue of Microorganisms (GCM) 10K type strain sequencing project: providing services to taxonomists for standard genome sequencing and annotation.</title>
        <authorList>
            <consortium name="The Broad Institute Genomics Platform"/>
            <consortium name="The Broad Institute Genome Sequencing Center for Infectious Disease"/>
            <person name="Wu L."/>
            <person name="Ma J."/>
        </authorList>
    </citation>
    <scope>NUCLEOTIDE SEQUENCE [LARGE SCALE GENOMIC DNA]</scope>
    <source>
        <strain evidence="3">CECT 8482</strain>
    </source>
</reference>
<comment type="caution">
    <text evidence="2">The sequence shown here is derived from an EMBL/GenBank/DDBJ whole genome shotgun (WGS) entry which is preliminary data.</text>
</comment>
<evidence type="ECO:0000256" key="1">
    <source>
        <dbReference type="SAM" id="Phobius"/>
    </source>
</evidence>
<name>A0ABT8D530_9RHOB</name>
<keyword evidence="3" id="KW-1185">Reference proteome</keyword>
<feature type="transmembrane region" description="Helical" evidence="1">
    <location>
        <begin position="105"/>
        <end position="124"/>
    </location>
</feature>
<evidence type="ECO:0000313" key="2">
    <source>
        <dbReference type="EMBL" id="MDN3711476.1"/>
    </source>
</evidence>
<feature type="transmembrane region" description="Helical" evidence="1">
    <location>
        <begin position="199"/>
        <end position="220"/>
    </location>
</feature>
<gene>
    <name evidence="2" type="ORF">QWZ10_05990</name>
</gene>
<feature type="transmembrane region" description="Helical" evidence="1">
    <location>
        <begin position="6"/>
        <end position="27"/>
    </location>
</feature>